<evidence type="ECO:0008006" key="3">
    <source>
        <dbReference type="Google" id="ProtNLM"/>
    </source>
</evidence>
<dbReference type="EMBL" id="MN873693">
    <property type="protein sequence ID" value="QIN54148.1"/>
    <property type="molecule type" value="Genomic_DNA"/>
</dbReference>
<reference evidence="1" key="1">
    <citation type="submission" date="2019-12" db="EMBL/GenBank/DDBJ databases">
        <title>The DNA Methylation Landscape of Giant Viruses.</title>
        <authorList>
            <person name="Jeudy S."/>
            <person name="Rigou S."/>
            <person name="Alempic J.-M."/>
            <person name="Claverie J.-M."/>
            <person name="Abergel C."/>
            <person name="Legendre M."/>
        </authorList>
    </citation>
    <scope>NUCLEOTIDE SEQUENCE</scope>
    <source>
        <strain evidence="1">P4</strain>
    </source>
</reference>
<evidence type="ECO:0000313" key="1">
    <source>
        <dbReference type="EMBL" id="QIN54148.1"/>
    </source>
</evidence>
<gene>
    <name evidence="1" type="primary">ck23</name>
</gene>
<evidence type="ECO:0000313" key="2">
    <source>
        <dbReference type="Proteomes" id="UP001224087"/>
    </source>
</evidence>
<protein>
    <recommendedName>
        <fullName evidence="3">Ankyrin repeat-containing protein</fullName>
    </recommendedName>
</protein>
<sequence length="154" mass="17022">MSILDEVKEIKKIIVKCDAGCLEEAKALLCSSPAPCRETLNDLAIIYSSLATLRLLKEEGLLLPCSELLGQACWETNNKDILEFLLAEGFSLDGGCYKYAAESGTLDNLLWLENKNCPLPQVLDLTVVKEMGYGEIIEYCKNLMQGDLSRIEGL</sequence>
<keyword evidence="2" id="KW-1185">Reference proteome</keyword>
<proteinExistence type="predicted"/>
<organism evidence="1 2">
    <name type="scientific">Cedratvirus kamchatka</name>
    <dbReference type="NCBI Taxonomy" id="2716914"/>
    <lineage>
        <taxon>Viruses</taxon>
        <taxon>Pithoviruses</taxon>
        <taxon>Orthocedratvirinae</taxon>
        <taxon>Alphacedratvirus</taxon>
        <taxon>Alphacedratvirus rossiense</taxon>
    </lineage>
</organism>
<accession>A0A6G8MXZ9</accession>
<dbReference type="Proteomes" id="UP001224087">
    <property type="component" value="Segment"/>
</dbReference>
<name>A0A6G8MXZ9_9VIRU</name>